<evidence type="ECO:0000313" key="15">
    <source>
        <dbReference type="EMBL" id="KMN14264.1"/>
    </source>
</evidence>
<evidence type="ECO:0000256" key="5">
    <source>
        <dbReference type="ARBA" id="ARBA00022490"/>
    </source>
</evidence>
<dbReference type="SUPFAM" id="SSF88697">
    <property type="entry name" value="PUA domain-like"/>
    <property type="match status" value="1"/>
</dbReference>
<dbReference type="InterPro" id="IPR015947">
    <property type="entry name" value="PUA-like_sf"/>
</dbReference>
<keyword evidence="9 12" id="KW-0949">S-adenosyl-L-methionine</keyword>
<dbReference type="InterPro" id="IPR006700">
    <property type="entry name" value="RsmE"/>
</dbReference>
<evidence type="ECO:0000256" key="7">
    <source>
        <dbReference type="ARBA" id="ARBA00022603"/>
    </source>
</evidence>
<dbReference type="PANTHER" id="PTHR30027">
    <property type="entry name" value="RIBOSOMAL RNA SMALL SUBUNIT METHYLTRANSFERASE E"/>
    <property type="match status" value="1"/>
</dbReference>
<name>A0A0J6IQ34_9PSED</name>
<dbReference type="InterPro" id="IPR046887">
    <property type="entry name" value="RsmE_PUA-like"/>
</dbReference>
<proteinExistence type="inferred from homology"/>
<comment type="catalytic activity">
    <reaction evidence="11 12">
        <text>uridine(1498) in 16S rRNA + S-adenosyl-L-methionine = N(3)-methyluridine(1498) in 16S rRNA + S-adenosyl-L-homocysteine + H(+)</text>
        <dbReference type="Rhea" id="RHEA:42920"/>
        <dbReference type="Rhea" id="RHEA-COMP:10283"/>
        <dbReference type="Rhea" id="RHEA-COMP:10284"/>
        <dbReference type="ChEBI" id="CHEBI:15378"/>
        <dbReference type="ChEBI" id="CHEBI:57856"/>
        <dbReference type="ChEBI" id="CHEBI:59789"/>
        <dbReference type="ChEBI" id="CHEBI:65315"/>
        <dbReference type="ChEBI" id="CHEBI:74502"/>
        <dbReference type="EC" id="2.1.1.193"/>
    </reaction>
</comment>
<sequence>MRLSRFFIDAPLSLGEHELPEAQAHYIGRVLRMAEGDALQVFDGSGHEFLGRLLEVGKKRVRVLLDETLAGQIESPLVIHLGQGLSRGERMDWAIQKATELGVNEITPIMSERCEVRLKDERADKRLAHWRQVAISACEQCGRSRVPVIHPPVVLNDWIKTTEADLKLVLHPVAEPWASHAKPSRLAFLIGPEGGLTDPEIEQAQAAGYQPARLGPRVLRTETAPVVALAVAQQLWGDF</sequence>
<evidence type="ECO:0000256" key="1">
    <source>
        <dbReference type="ARBA" id="ARBA00004496"/>
    </source>
</evidence>
<evidence type="ECO:0000256" key="8">
    <source>
        <dbReference type="ARBA" id="ARBA00022679"/>
    </source>
</evidence>
<evidence type="ECO:0000256" key="11">
    <source>
        <dbReference type="ARBA" id="ARBA00047944"/>
    </source>
</evidence>
<dbReference type="GO" id="GO:0005737">
    <property type="term" value="C:cytoplasm"/>
    <property type="evidence" value="ECO:0007669"/>
    <property type="project" value="UniProtKB-SubCell"/>
</dbReference>
<dbReference type="NCBIfam" id="TIGR00046">
    <property type="entry name" value="RsmE family RNA methyltransferase"/>
    <property type="match status" value="1"/>
</dbReference>
<dbReference type="AlphaFoldDB" id="A0A0J6IQ34"/>
<dbReference type="Gene3D" id="2.40.240.20">
    <property type="entry name" value="Hypothetical PUA domain-like, domain 1"/>
    <property type="match status" value="1"/>
</dbReference>
<dbReference type="EC" id="2.1.1.193" evidence="3 12"/>
<accession>A0A0J6IQ34</accession>
<evidence type="ECO:0000256" key="9">
    <source>
        <dbReference type="ARBA" id="ARBA00022691"/>
    </source>
</evidence>
<comment type="caution">
    <text evidence="15">The sequence shown here is derived from an EMBL/GenBank/DDBJ whole genome shotgun (WGS) entry which is preliminary data.</text>
</comment>
<organism evidence="15 16">
    <name type="scientific">Pseudomonas weihenstephanensis</name>
    <dbReference type="NCBI Taxonomy" id="1608994"/>
    <lineage>
        <taxon>Bacteria</taxon>
        <taxon>Pseudomonadati</taxon>
        <taxon>Pseudomonadota</taxon>
        <taxon>Gammaproteobacteria</taxon>
        <taxon>Pseudomonadales</taxon>
        <taxon>Pseudomonadaceae</taxon>
        <taxon>Pseudomonas</taxon>
    </lineage>
</organism>
<dbReference type="Pfam" id="PF20260">
    <property type="entry name" value="PUA_4"/>
    <property type="match status" value="1"/>
</dbReference>
<dbReference type="RefSeq" id="WP_048364077.1">
    <property type="nucleotide sequence ID" value="NZ_JYLF01000003.1"/>
</dbReference>
<dbReference type="GO" id="GO:0070475">
    <property type="term" value="P:rRNA base methylation"/>
    <property type="evidence" value="ECO:0007669"/>
    <property type="project" value="TreeGrafter"/>
</dbReference>
<evidence type="ECO:0000259" key="14">
    <source>
        <dbReference type="Pfam" id="PF20260"/>
    </source>
</evidence>
<comment type="similarity">
    <text evidence="2 12">Belongs to the RNA methyltransferase RsmE family.</text>
</comment>
<dbReference type="Pfam" id="PF04452">
    <property type="entry name" value="Methyltrans_RNA"/>
    <property type="match status" value="1"/>
</dbReference>
<keyword evidence="5 12" id="KW-0963">Cytoplasm</keyword>
<dbReference type="PATRIC" id="fig|1608994.3.peg.2562"/>
<feature type="domain" description="Ribosomal RNA small subunit methyltransferase E methyltransferase" evidence="13">
    <location>
        <begin position="74"/>
        <end position="233"/>
    </location>
</feature>
<evidence type="ECO:0000256" key="12">
    <source>
        <dbReference type="PIRNR" id="PIRNR015601"/>
    </source>
</evidence>
<evidence type="ECO:0000256" key="10">
    <source>
        <dbReference type="ARBA" id="ARBA00025699"/>
    </source>
</evidence>
<evidence type="ECO:0000313" key="16">
    <source>
        <dbReference type="Proteomes" id="UP000036325"/>
    </source>
</evidence>
<evidence type="ECO:0000256" key="4">
    <source>
        <dbReference type="ARBA" id="ARBA00013673"/>
    </source>
</evidence>
<dbReference type="OrthoDB" id="9815641at2"/>
<evidence type="ECO:0000256" key="3">
    <source>
        <dbReference type="ARBA" id="ARBA00012328"/>
    </source>
</evidence>
<protein>
    <recommendedName>
        <fullName evidence="4 12">Ribosomal RNA small subunit methyltransferase E</fullName>
        <ecNumber evidence="3 12">2.1.1.193</ecNumber>
    </recommendedName>
</protein>
<evidence type="ECO:0000256" key="6">
    <source>
        <dbReference type="ARBA" id="ARBA00022552"/>
    </source>
</evidence>
<keyword evidence="8 12" id="KW-0808">Transferase</keyword>
<dbReference type="PANTHER" id="PTHR30027:SF3">
    <property type="entry name" value="16S RRNA (URACIL(1498)-N(3))-METHYLTRANSFERASE"/>
    <property type="match status" value="1"/>
</dbReference>
<comment type="function">
    <text evidence="10 12">Specifically methylates the N3 position of the uracil ring of uridine 1498 (m3U1498) in 16S rRNA. Acts on the fully assembled 30S ribosomal subunit.</text>
</comment>
<gene>
    <name evidence="15" type="ORF">TU86_09710</name>
</gene>
<comment type="subcellular location">
    <subcellularLocation>
        <location evidence="1 12">Cytoplasm</location>
    </subcellularLocation>
</comment>
<feature type="domain" description="Ribosomal RNA small subunit methyltransferase E PUA-like" evidence="14">
    <location>
        <begin position="19"/>
        <end position="64"/>
    </location>
</feature>
<dbReference type="Gene3D" id="3.40.1280.10">
    <property type="match status" value="1"/>
</dbReference>
<reference evidence="15 16" key="1">
    <citation type="submission" date="2015-02" db="EMBL/GenBank/DDBJ databases">
        <title>Pseudomonas helleri sp. nov. and Pseudomonas weihenstephanensis sp. nov., isolated from raw cows milk.</title>
        <authorList>
            <person name="von Neubeck M."/>
            <person name="Huptas C."/>
            <person name="Wenning M."/>
            <person name="Scherer S."/>
        </authorList>
    </citation>
    <scope>NUCLEOTIDE SEQUENCE [LARGE SCALE GENOMIC DNA]</scope>
    <source>
        <strain evidence="15 16">DSM 29166</strain>
    </source>
</reference>
<dbReference type="NCBIfam" id="NF008692">
    <property type="entry name" value="PRK11713.1-5"/>
    <property type="match status" value="1"/>
</dbReference>
<dbReference type="EMBL" id="JYLF01000003">
    <property type="protein sequence ID" value="KMN14264.1"/>
    <property type="molecule type" value="Genomic_DNA"/>
</dbReference>
<dbReference type="InterPro" id="IPR046886">
    <property type="entry name" value="RsmE_MTase_dom"/>
</dbReference>
<dbReference type="InterPro" id="IPR029026">
    <property type="entry name" value="tRNA_m1G_MTases_N"/>
</dbReference>
<dbReference type="CDD" id="cd18084">
    <property type="entry name" value="RsmE-like"/>
    <property type="match status" value="1"/>
</dbReference>
<dbReference type="STRING" id="1608994.TU86_09710"/>
<dbReference type="Proteomes" id="UP000036325">
    <property type="component" value="Unassembled WGS sequence"/>
</dbReference>
<evidence type="ECO:0000256" key="2">
    <source>
        <dbReference type="ARBA" id="ARBA00005528"/>
    </source>
</evidence>
<keyword evidence="6 12" id="KW-0698">rRNA processing</keyword>
<evidence type="ECO:0000259" key="13">
    <source>
        <dbReference type="Pfam" id="PF04452"/>
    </source>
</evidence>
<keyword evidence="7 12" id="KW-0489">Methyltransferase</keyword>
<dbReference type="GO" id="GO:0070042">
    <property type="term" value="F:rRNA (uridine-N3-)-methyltransferase activity"/>
    <property type="evidence" value="ECO:0007669"/>
    <property type="project" value="TreeGrafter"/>
</dbReference>
<dbReference type="PIRSF" id="PIRSF015601">
    <property type="entry name" value="MTase_slr0722"/>
    <property type="match status" value="1"/>
</dbReference>
<dbReference type="InterPro" id="IPR029028">
    <property type="entry name" value="Alpha/beta_knot_MTases"/>
</dbReference>
<dbReference type="SUPFAM" id="SSF75217">
    <property type="entry name" value="alpha/beta knot"/>
    <property type="match status" value="1"/>
</dbReference>